<evidence type="ECO:0000313" key="3">
    <source>
        <dbReference type="Proteomes" id="UP000067448"/>
    </source>
</evidence>
<protein>
    <recommendedName>
        <fullName evidence="1">Methyltransferase domain-containing protein</fullName>
    </recommendedName>
</protein>
<reference evidence="2 3" key="2">
    <citation type="journal article" date="2016" name="Genome Announc.">
        <title>Draft Genome Sequences of Streptomyces scabiei S58, Streptomyces turgidiscabies T45, and Streptomyces acidiscabies a10, the Pathogens of Potato Common Scab, Isolated in Japan.</title>
        <authorList>
            <person name="Tomihama T."/>
            <person name="Nishi Y."/>
            <person name="Sakai M."/>
            <person name="Ikenaga M."/>
            <person name="Okubo T."/>
            <person name="Ikeda S."/>
        </authorList>
    </citation>
    <scope>NUCLEOTIDE SEQUENCE [LARGE SCALE GENOMIC DNA]</scope>
    <source>
        <strain evidence="2 3">S58</strain>
    </source>
</reference>
<dbReference type="Gene3D" id="3.40.50.150">
    <property type="entry name" value="Vaccinia Virus protein VP39"/>
    <property type="match status" value="1"/>
</dbReference>
<dbReference type="InterPro" id="IPR029063">
    <property type="entry name" value="SAM-dependent_MTases_sf"/>
</dbReference>
<dbReference type="EMBL" id="BCMM01000092">
    <property type="protein sequence ID" value="GAQ68217.1"/>
    <property type="molecule type" value="Genomic_DNA"/>
</dbReference>
<organism evidence="2 3">
    <name type="scientific">Streptomyces scabiei</name>
    <dbReference type="NCBI Taxonomy" id="1930"/>
    <lineage>
        <taxon>Bacteria</taxon>
        <taxon>Bacillati</taxon>
        <taxon>Actinomycetota</taxon>
        <taxon>Actinomycetes</taxon>
        <taxon>Kitasatosporales</taxon>
        <taxon>Streptomycetaceae</taxon>
        <taxon>Streptomyces</taxon>
    </lineage>
</organism>
<dbReference type="OrthoDB" id="3172472at2"/>
<sequence length="268" mass="28876">MSTTTTPPVPGTTSSAVVEDIGYGRQFGDWYHRLFPDDASVVDEVERLVLLHPDPGLGTVEFGVGTGRIALPLSRRVGPVTGVDSSPEMLDVLRRDLADDTPVEPVHGDICGYTAERTVGLVYCVCATLSMLLTPEEQQSAVRRAAELLAPGGRLVIETHNKPAIVALHEGSARATYFSPYPEPGTGLQSHSVLLPQGSLWHLSHVWYEADGTTRVGTEISRLTDPDEMDAYARAAGLVPENRFGDWPADAAPYSPESPLAICTYVKP</sequence>
<gene>
    <name evidence="2" type="ORF">SsS58_08676</name>
</gene>
<dbReference type="SUPFAM" id="SSF53335">
    <property type="entry name" value="S-adenosyl-L-methionine-dependent methyltransferases"/>
    <property type="match status" value="1"/>
</dbReference>
<dbReference type="GO" id="GO:0008168">
    <property type="term" value="F:methyltransferase activity"/>
    <property type="evidence" value="ECO:0007669"/>
    <property type="project" value="UniProtKB-ARBA"/>
</dbReference>
<dbReference type="AlphaFoldDB" id="A0A100JYW3"/>
<name>A0A100JYW3_STRSC</name>
<accession>A0A100JYW3</accession>
<dbReference type="InterPro" id="IPR041698">
    <property type="entry name" value="Methyltransf_25"/>
</dbReference>
<comment type="caution">
    <text evidence="2">The sequence shown here is derived from an EMBL/GenBank/DDBJ whole genome shotgun (WGS) entry which is preliminary data.</text>
</comment>
<proteinExistence type="predicted"/>
<dbReference type="Proteomes" id="UP000067448">
    <property type="component" value="Unassembled WGS sequence"/>
</dbReference>
<evidence type="ECO:0000259" key="1">
    <source>
        <dbReference type="Pfam" id="PF13649"/>
    </source>
</evidence>
<reference evidence="3" key="1">
    <citation type="submission" date="2015-11" db="EMBL/GenBank/DDBJ databases">
        <authorList>
            <consortium name="Cross-ministerial Strategic Innovation Promotion Program (SIP) consortium"/>
            <person name="Tomihama T."/>
            <person name="Ikenaga M."/>
            <person name="Sakai M."/>
            <person name="Okubo T."/>
            <person name="Ikeda S."/>
        </authorList>
    </citation>
    <scope>NUCLEOTIDE SEQUENCE [LARGE SCALE GENOMIC DNA]</scope>
    <source>
        <strain evidence="3">S58</strain>
    </source>
</reference>
<dbReference type="RefSeq" id="WP_059085103.1">
    <property type="nucleotide sequence ID" value="NZ_BCMM01000092.1"/>
</dbReference>
<evidence type="ECO:0000313" key="2">
    <source>
        <dbReference type="EMBL" id="GAQ68217.1"/>
    </source>
</evidence>
<reference evidence="3" key="3">
    <citation type="submission" date="2016-02" db="EMBL/GenBank/DDBJ databases">
        <title>Draft genome of pathogenic Streptomyces sp. in Japan.</title>
        <authorList>
            <person name="Tomihama T."/>
            <person name="Ikenaga M."/>
            <person name="Sakai M."/>
            <person name="Okubo T."/>
            <person name="Ikeda S."/>
        </authorList>
    </citation>
    <scope>NUCLEOTIDE SEQUENCE [LARGE SCALE GENOMIC DNA]</scope>
    <source>
        <strain evidence="3">S58</strain>
    </source>
</reference>
<dbReference type="Pfam" id="PF13649">
    <property type="entry name" value="Methyltransf_25"/>
    <property type="match status" value="1"/>
</dbReference>
<feature type="domain" description="Methyltransferase" evidence="1">
    <location>
        <begin position="61"/>
        <end position="153"/>
    </location>
</feature>
<dbReference type="CDD" id="cd02440">
    <property type="entry name" value="AdoMet_MTases"/>
    <property type="match status" value="1"/>
</dbReference>